<gene>
    <name evidence="1" type="ORF">HMPREF0971_02577</name>
</gene>
<protein>
    <submittedName>
        <fullName evidence="1">Uncharacterized protein</fullName>
    </submittedName>
</protein>
<evidence type="ECO:0000313" key="1">
    <source>
        <dbReference type="EMBL" id="EFB31018.1"/>
    </source>
</evidence>
<sequence>MIIINLKKKFPTSMGEYSEKIKSPFTMTMNGLFGMCISFA</sequence>
<proteinExistence type="predicted"/>
<dbReference type="AlphaFoldDB" id="D1QU94"/>
<dbReference type="HOGENOM" id="CLU_3294408_0_0_10"/>
<dbReference type="Proteomes" id="UP000004079">
    <property type="component" value="Unassembled WGS sequence"/>
</dbReference>
<comment type="caution">
    <text evidence="1">The sequence shown here is derived from an EMBL/GenBank/DDBJ whole genome shotgun (WGS) entry which is preliminary data.</text>
</comment>
<organism evidence="1 2">
    <name type="scientific">Segatella oris F0302</name>
    <dbReference type="NCBI Taxonomy" id="649760"/>
    <lineage>
        <taxon>Bacteria</taxon>
        <taxon>Pseudomonadati</taxon>
        <taxon>Bacteroidota</taxon>
        <taxon>Bacteroidia</taxon>
        <taxon>Bacteroidales</taxon>
        <taxon>Prevotellaceae</taxon>
        <taxon>Segatella</taxon>
    </lineage>
</organism>
<evidence type="ECO:0000313" key="2">
    <source>
        <dbReference type="Proteomes" id="UP000004079"/>
    </source>
</evidence>
<name>D1QU94_9BACT</name>
<dbReference type="EMBL" id="ACUZ02000046">
    <property type="protein sequence ID" value="EFB31018.1"/>
    <property type="molecule type" value="Genomic_DNA"/>
</dbReference>
<accession>D1QU94</accession>
<reference evidence="1 2" key="1">
    <citation type="submission" date="2009-11" db="EMBL/GenBank/DDBJ databases">
        <authorList>
            <person name="Weinstock G."/>
            <person name="Sodergren E."/>
            <person name="Clifton S."/>
            <person name="Fulton L."/>
            <person name="Fulton B."/>
            <person name="Courtney L."/>
            <person name="Fronick C."/>
            <person name="Harrison M."/>
            <person name="Strong C."/>
            <person name="Farmer C."/>
            <person name="Delahaunty K."/>
            <person name="Markovic C."/>
            <person name="Hall O."/>
            <person name="Minx P."/>
            <person name="Tomlinson C."/>
            <person name="Mitreva M."/>
            <person name="Nelson J."/>
            <person name="Hou S."/>
            <person name="Wollam A."/>
            <person name="Pepin K.H."/>
            <person name="Johnson M."/>
            <person name="Bhonagiri V."/>
            <person name="Nash W.E."/>
            <person name="Warren W."/>
            <person name="Chinwalla A."/>
            <person name="Mardis E.R."/>
            <person name="Wilson R.K."/>
        </authorList>
    </citation>
    <scope>NUCLEOTIDE SEQUENCE [LARGE SCALE GENOMIC DNA]</scope>
    <source>
        <strain evidence="1 2">F0302</strain>
    </source>
</reference>